<gene>
    <name evidence="8" type="ORF">FJ651_01355</name>
</gene>
<evidence type="ECO:0000256" key="3">
    <source>
        <dbReference type="ARBA" id="ARBA00022729"/>
    </source>
</evidence>
<proteinExistence type="inferred from homology"/>
<keyword evidence="3" id="KW-0732">Signal</keyword>
<evidence type="ECO:0000256" key="4">
    <source>
        <dbReference type="ARBA" id="ARBA00023136"/>
    </source>
</evidence>
<evidence type="ECO:0000259" key="7">
    <source>
        <dbReference type="Pfam" id="PF14322"/>
    </source>
</evidence>
<dbReference type="InterPro" id="IPR033985">
    <property type="entry name" value="SusD-like_N"/>
</dbReference>
<accession>A0A506PQV4</accession>
<comment type="subcellular location">
    <subcellularLocation>
        <location evidence="1">Cell outer membrane</location>
    </subcellularLocation>
</comment>
<dbReference type="RefSeq" id="WP_140988595.1">
    <property type="nucleotide sequence ID" value="NZ_VHIQ01000001.1"/>
</dbReference>
<evidence type="ECO:0000256" key="5">
    <source>
        <dbReference type="ARBA" id="ARBA00023237"/>
    </source>
</evidence>
<keyword evidence="5" id="KW-0998">Cell outer membrane</keyword>
<sequence length="513" mass="57242">MKKLLIILLSVTLLQCSEDFLDRSSLTQIAENNFWTSEADAFLALNGVYDVLQSRSMYGGNLNGFQGIPGFDGFGDNSFNAFKWEGPGLFMEGTTDPTFGPILNIWNDHYRGIARVNAVIFNLENVSDEVIPQVTKQELLGQAYFLRALFYFNLSVYFEEVPLILEPQTLETAFVAKNTYNEIYAQVVADLTLASEFLPTRQPDELFGYATKGAALGLFARVQLYNQVYDGEFGVLNLTNQAIGLGYSLYSNYAELFTEAGETSNEIVFAARFFRNAATSNGENFSATFLASPKGDMRPMRNLVFDYYCTDGLPITESPLYNPSNQGANRDPRANASIYFVGDQWLDEPVRAFTGNSPTGYGQRKYIRRGPGPDGTAVFGDGSQDFYIIRYADILLMRAEALVETGDLNGAAALVNEVRARVNMPSVQDVEGIGSQSQIRDIVRHERRVELAFEGLRFMDLKRWNEVEQAVARAAADPVGPYNPQYLGKRSEVFPIPQAEIDVNPNLVQNPNW</sequence>
<feature type="domain" description="RagB/SusD" evidence="6">
    <location>
        <begin position="265"/>
        <end position="513"/>
    </location>
</feature>
<evidence type="ECO:0000313" key="8">
    <source>
        <dbReference type="EMBL" id="TPV35585.1"/>
    </source>
</evidence>
<keyword evidence="9" id="KW-1185">Reference proteome</keyword>
<dbReference type="EMBL" id="VHIQ01000001">
    <property type="protein sequence ID" value="TPV35585.1"/>
    <property type="molecule type" value="Genomic_DNA"/>
</dbReference>
<comment type="similarity">
    <text evidence="2">Belongs to the SusD family.</text>
</comment>
<organism evidence="8 9">
    <name type="scientific">Paucihalobacter ruber</name>
    <dbReference type="NCBI Taxonomy" id="2567861"/>
    <lineage>
        <taxon>Bacteria</taxon>
        <taxon>Pseudomonadati</taxon>
        <taxon>Bacteroidota</taxon>
        <taxon>Flavobacteriia</taxon>
        <taxon>Flavobacteriales</taxon>
        <taxon>Flavobacteriaceae</taxon>
        <taxon>Paucihalobacter</taxon>
    </lineage>
</organism>
<dbReference type="InterPro" id="IPR012944">
    <property type="entry name" value="SusD_RagB_dom"/>
</dbReference>
<dbReference type="Pfam" id="PF14322">
    <property type="entry name" value="SusD-like_3"/>
    <property type="match status" value="1"/>
</dbReference>
<feature type="domain" description="SusD-like N-terminal" evidence="7">
    <location>
        <begin position="100"/>
        <end position="224"/>
    </location>
</feature>
<evidence type="ECO:0000259" key="6">
    <source>
        <dbReference type="Pfam" id="PF07980"/>
    </source>
</evidence>
<dbReference type="Pfam" id="PF07980">
    <property type="entry name" value="SusD_RagB"/>
    <property type="match status" value="1"/>
</dbReference>
<evidence type="ECO:0000256" key="1">
    <source>
        <dbReference type="ARBA" id="ARBA00004442"/>
    </source>
</evidence>
<protein>
    <submittedName>
        <fullName evidence="8">RagB/SusD family nutrient uptake outer membrane protein</fullName>
    </submittedName>
</protein>
<name>A0A506PQV4_9FLAO</name>
<dbReference type="InterPro" id="IPR011990">
    <property type="entry name" value="TPR-like_helical_dom_sf"/>
</dbReference>
<comment type="caution">
    <text evidence="8">The sequence shown here is derived from an EMBL/GenBank/DDBJ whole genome shotgun (WGS) entry which is preliminary data.</text>
</comment>
<dbReference type="GO" id="GO:0009279">
    <property type="term" value="C:cell outer membrane"/>
    <property type="evidence" value="ECO:0007669"/>
    <property type="project" value="UniProtKB-SubCell"/>
</dbReference>
<dbReference type="AlphaFoldDB" id="A0A506PQV4"/>
<dbReference type="CDD" id="cd08977">
    <property type="entry name" value="SusD"/>
    <property type="match status" value="1"/>
</dbReference>
<dbReference type="OrthoDB" id="5694214at2"/>
<keyword evidence="4" id="KW-0472">Membrane</keyword>
<evidence type="ECO:0000256" key="2">
    <source>
        <dbReference type="ARBA" id="ARBA00006275"/>
    </source>
</evidence>
<evidence type="ECO:0000313" key="9">
    <source>
        <dbReference type="Proteomes" id="UP000317332"/>
    </source>
</evidence>
<dbReference type="Proteomes" id="UP000317332">
    <property type="component" value="Unassembled WGS sequence"/>
</dbReference>
<reference evidence="8 9" key="1">
    <citation type="submission" date="2019-06" db="EMBL/GenBank/DDBJ databases">
        <title>Flavobacteriaceae Paucihalobacterium erythroidium CWB-1, complete genome.</title>
        <authorList>
            <person name="Wu S."/>
        </authorList>
    </citation>
    <scope>NUCLEOTIDE SEQUENCE [LARGE SCALE GENOMIC DNA]</scope>
    <source>
        <strain evidence="8 9">CWB-1</strain>
    </source>
</reference>
<dbReference type="SUPFAM" id="SSF48452">
    <property type="entry name" value="TPR-like"/>
    <property type="match status" value="1"/>
</dbReference>
<dbReference type="Gene3D" id="1.25.40.390">
    <property type="match status" value="1"/>
</dbReference>